<protein>
    <submittedName>
        <fullName evidence="4">DUF4142 domain-containing protein</fullName>
    </submittedName>
</protein>
<feature type="signal peptide" evidence="2">
    <location>
        <begin position="1"/>
        <end position="21"/>
    </location>
</feature>
<reference evidence="4 5" key="1">
    <citation type="submission" date="2020-10" db="EMBL/GenBank/DDBJ databases">
        <title>Aquamicrobium zhengzhouensis sp. nov., a exopolysaccharide producing bacterium isolated from farmland soil.</title>
        <authorList>
            <person name="Wang X."/>
        </authorList>
    </citation>
    <scope>NUCLEOTIDE SEQUENCE [LARGE SCALE GENOMIC DNA]</scope>
    <source>
        <strain evidence="5">cd-1</strain>
    </source>
</reference>
<comment type="caution">
    <text evidence="4">The sequence shown here is derived from an EMBL/GenBank/DDBJ whole genome shotgun (WGS) entry which is preliminary data.</text>
</comment>
<dbReference type="Pfam" id="PF13628">
    <property type="entry name" value="DUF4142"/>
    <property type="match status" value="1"/>
</dbReference>
<evidence type="ECO:0000256" key="2">
    <source>
        <dbReference type="SAM" id="SignalP"/>
    </source>
</evidence>
<dbReference type="Proteomes" id="UP000601789">
    <property type="component" value="Unassembled WGS sequence"/>
</dbReference>
<dbReference type="PANTHER" id="PTHR38593">
    <property type="entry name" value="BLR2558 PROTEIN"/>
    <property type="match status" value="1"/>
</dbReference>
<evidence type="ECO:0000313" key="4">
    <source>
        <dbReference type="EMBL" id="MBI1621569.1"/>
    </source>
</evidence>
<gene>
    <name evidence="4" type="ORF">IOD40_12975</name>
</gene>
<dbReference type="EMBL" id="JADGMQ010000009">
    <property type="protein sequence ID" value="MBI1621569.1"/>
    <property type="molecule type" value="Genomic_DNA"/>
</dbReference>
<dbReference type="RefSeq" id="WP_198476970.1">
    <property type="nucleotide sequence ID" value="NZ_JADGMQ010000009.1"/>
</dbReference>
<evidence type="ECO:0000259" key="3">
    <source>
        <dbReference type="Pfam" id="PF13628"/>
    </source>
</evidence>
<evidence type="ECO:0000313" key="5">
    <source>
        <dbReference type="Proteomes" id="UP000601789"/>
    </source>
</evidence>
<proteinExistence type="predicted"/>
<evidence type="ECO:0000256" key="1">
    <source>
        <dbReference type="SAM" id="MobiDB-lite"/>
    </source>
</evidence>
<dbReference type="PANTHER" id="PTHR38593:SF1">
    <property type="entry name" value="BLR2558 PROTEIN"/>
    <property type="match status" value="1"/>
</dbReference>
<feature type="chain" id="PRO_5047210706" evidence="2">
    <location>
        <begin position="22"/>
        <end position="163"/>
    </location>
</feature>
<dbReference type="InterPro" id="IPR025419">
    <property type="entry name" value="DUF4142"/>
</dbReference>
<name>A0ABS0SE46_9HYPH</name>
<dbReference type="Gene3D" id="1.20.1260.10">
    <property type="match status" value="1"/>
</dbReference>
<organism evidence="4 5">
    <name type="scientific">Aquamicrobium zhengzhouense</name>
    <dbReference type="NCBI Taxonomy" id="2781738"/>
    <lineage>
        <taxon>Bacteria</taxon>
        <taxon>Pseudomonadati</taxon>
        <taxon>Pseudomonadota</taxon>
        <taxon>Alphaproteobacteria</taxon>
        <taxon>Hyphomicrobiales</taxon>
        <taxon>Phyllobacteriaceae</taxon>
        <taxon>Aquamicrobium</taxon>
    </lineage>
</organism>
<sequence>MKTRLLTAAAFILTLSAPGLAQQMSASEFVATAASSDMFEISSSELARELAESEEVKEFANMMIADHTKASEELAAAAQSAGVSLPGGMDEKHSSQLQSLESLSGTEFDAAYIDAQVAAHEEALALMEGYAENGDEEALKAHAQKTAPVIERHAEHVKQLDAK</sequence>
<keyword evidence="5" id="KW-1185">Reference proteome</keyword>
<accession>A0ABS0SE46</accession>
<keyword evidence="2" id="KW-0732">Signal</keyword>
<dbReference type="InterPro" id="IPR012347">
    <property type="entry name" value="Ferritin-like"/>
</dbReference>
<feature type="domain" description="DUF4142" evidence="3">
    <location>
        <begin position="25"/>
        <end position="160"/>
    </location>
</feature>
<feature type="region of interest" description="Disordered" evidence="1">
    <location>
        <begin position="81"/>
        <end position="100"/>
    </location>
</feature>